<dbReference type="Pfam" id="PF04191">
    <property type="entry name" value="PEMT"/>
    <property type="match status" value="1"/>
</dbReference>
<proteinExistence type="predicted"/>
<evidence type="ECO:0000256" key="4">
    <source>
        <dbReference type="ARBA" id="ARBA00023136"/>
    </source>
</evidence>
<dbReference type="InterPro" id="IPR052527">
    <property type="entry name" value="Metal_cation-efflux_comp"/>
</dbReference>
<evidence type="ECO:0000256" key="5">
    <source>
        <dbReference type="SAM" id="Phobius"/>
    </source>
</evidence>
<dbReference type="EC" id="2.1.1.100" evidence="6"/>
<evidence type="ECO:0000313" key="7">
    <source>
        <dbReference type="Proteomes" id="UP001419910"/>
    </source>
</evidence>
<dbReference type="EC" id="2.1.1.334" evidence="6"/>
<feature type="transmembrane region" description="Helical" evidence="5">
    <location>
        <begin position="52"/>
        <end position="70"/>
    </location>
</feature>
<keyword evidence="3 5" id="KW-1133">Transmembrane helix</keyword>
<keyword evidence="7" id="KW-1185">Reference proteome</keyword>
<evidence type="ECO:0000256" key="3">
    <source>
        <dbReference type="ARBA" id="ARBA00022989"/>
    </source>
</evidence>
<name>A0ABU9XXM4_9SPHN</name>
<keyword evidence="6" id="KW-0489">Methyltransferase</keyword>
<keyword evidence="2 5" id="KW-0812">Transmembrane</keyword>
<dbReference type="EMBL" id="JBDIME010000001">
    <property type="protein sequence ID" value="MEN2788268.1"/>
    <property type="molecule type" value="Genomic_DNA"/>
</dbReference>
<comment type="subcellular location">
    <subcellularLocation>
        <location evidence="1">Endomembrane system</location>
        <topology evidence="1">Multi-pass membrane protein</topology>
    </subcellularLocation>
</comment>
<dbReference type="Proteomes" id="UP001419910">
    <property type="component" value="Unassembled WGS sequence"/>
</dbReference>
<sequence length="201" mass="21957">MSMVIHSDPVGLPGLAAIALGFVIFLFALLAARLRAGRGATVAVTRRKNASIVWIIVQGIAIGIVGFGPLRVLLDPGSPKAIAEGTAALLLMLGAVWLFDASSRTMGKNWSLVARTREDHQLVQSGPFAVVRHPIYVALFFFMVAMAIAYGHTRNLLLAVPMYAIATWLRVRHEERILREQFGADYDAYAARVKRFVPGVF</sequence>
<protein>
    <submittedName>
        <fullName evidence="6">Isoprenylcysteine carboxylmethyltransferase family protein</fullName>
        <ecNumber evidence="6">2.1.1.100</ecNumber>
        <ecNumber evidence="6">2.1.1.334</ecNumber>
    </submittedName>
</protein>
<feature type="transmembrane region" description="Helical" evidence="5">
    <location>
        <begin position="82"/>
        <end position="99"/>
    </location>
</feature>
<keyword evidence="6" id="KW-0808">Transferase</keyword>
<evidence type="ECO:0000256" key="1">
    <source>
        <dbReference type="ARBA" id="ARBA00004127"/>
    </source>
</evidence>
<dbReference type="Gene3D" id="1.20.120.1630">
    <property type="match status" value="1"/>
</dbReference>
<dbReference type="GO" id="GO:0004671">
    <property type="term" value="F:protein C-terminal S-isoprenylcysteine carboxyl O-methyltransferase activity"/>
    <property type="evidence" value="ECO:0007669"/>
    <property type="project" value="UniProtKB-EC"/>
</dbReference>
<evidence type="ECO:0000256" key="2">
    <source>
        <dbReference type="ARBA" id="ARBA00022692"/>
    </source>
</evidence>
<evidence type="ECO:0000313" key="6">
    <source>
        <dbReference type="EMBL" id="MEN2788268.1"/>
    </source>
</evidence>
<comment type="caution">
    <text evidence="6">The sequence shown here is derived from an EMBL/GenBank/DDBJ whole genome shotgun (WGS) entry which is preliminary data.</text>
</comment>
<dbReference type="GO" id="GO:0032259">
    <property type="term" value="P:methylation"/>
    <property type="evidence" value="ECO:0007669"/>
    <property type="project" value="UniProtKB-KW"/>
</dbReference>
<organism evidence="6 7">
    <name type="scientific">Sphingomonas oligophenolica</name>
    <dbReference type="NCBI Taxonomy" id="301154"/>
    <lineage>
        <taxon>Bacteria</taxon>
        <taxon>Pseudomonadati</taxon>
        <taxon>Pseudomonadota</taxon>
        <taxon>Alphaproteobacteria</taxon>
        <taxon>Sphingomonadales</taxon>
        <taxon>Sphingomonadaceae</taxon>
        <taxon>Sphingomonas</taxon>
    </lineage>
</organism>
<accession>A0ABU9XXM4</accession>
<dbReference type="PANTHER" id="PTHR43847:SF1">
    <property type="entry name" value="BLL3993 PROTEIN"/>
    <property type="match status" value="1"/>
</dbReference>
<dbReference type="RefSeq" id="WP_343887881.1">
    <property type="nucleotide sequence ID" value="NZ_BAAAEH010000005.1"/>
</dbReference>
<dbReference type="PANTHER" id="PTHR43847">
    <property type="entry name" value="BLL3993 PROTEIN"/>
    <property type="match status" value="1"/>
</dbReference>
<feature type="transmembrane region" description="Helical" evidence="5">
    <location>
        <begin position="134"/>
        <end position="150"/>
    </location>
</feature>
<dbReference type="InterPro" id="IPR007318">
    <property type="entry name" value="Phopholipid_MeTrfase"/>
</dbReference>
<gene>
    <name evidence="6" type="ORF">ABC974_01395</name>
</gene>
<feature type="transmembrane region" description="Helical" evidence="5">
    <location>
        <begin position="12"/>
        <end position="32"/>
    </location>
</feature>
<reference evidence="6 7" key="1">
    <citation type="submission" date="2024-05" db="EMBL/GenBank/DDBJ databases">
        <authorList>
            <person name="Liu Q."/>
            <person name="Xin Y.-H."/>
        </authorList>
    </citation>
    <scope>NUCLEOTIDE SEQUENCE [LARGE SCALE GENOMIC DNA]</scope>
    <source>
        <strain evidence="6 7">CGMCC 1.10181</strain>
    </source>
</reference>
<keyword evidence="4 5" id="KW-0472">Membrane</keyword>